<dbReference type="PROSITE" id="PS51352">
    <property type="entry name" value="THIOREDOXIN_2"/>
    <property type="match status" value="1"/>
</dbReference>
<dbReference type="Gene3D" id="3.40.30.10">
    <property type="entry name" value="Glutaredoxin"/>
    <property type="match status" value="1"/>
</dbReference>
<feature type="domain" description="Thioredoxin" evidence="2">
    <location>
        <begin position="46"/>
        <end position="176"/>
    </location>
</feature>
<keyword evidence="1" id="KW-0812">Transmembrane</keyword>
<dbReference type="RefSeq" id="WP_212988058.1">
    <property type="nucleotide sequence ID" value="NZ_BAABEA010000009.1"/>
</dbReference>
<proteinExistence type="predicted"/>
<name>A0A919VJV0_9ACTN</name>
<evidence type="ECO:0000313" key="4">
    <source>
        <dbReference type="Proteomes" id="UP000681340"/>
    </source>
</evidence>
<feature type="transmembrane region" description="Helical" evidence="1">
    <location>
        <begin position="6"/>
        <end position="25"/>
    </location>
</feature>
<dbReference type="AlphaFoldDB" id="A0A919VJV0"/>
<accession>A0A919VJV0</accession>
<evidence type="ECO:0000256" key="1">
    <source>
        <dbReference type="SAM" id="Phobius"/>
    </source>
</evidence>
<evidence type="ECO:0000259" key="2">
    <source>
        <dbReference type="PROSITE" id="PS51352"/>
    </source>
</evidence>
<dbReference type="SUPFAM" id="SSF52833">
    <property type="entry name" value="Thioredoxin-like"/>
    <property type="match status" value="1"/>
</dbReference>
<evidence type="ECO:0000313" key="3">
    <source>
        <dbReference type="EMBL" id="GIM65827.1"/>
    </source>
</evidence>
<keyword evidence="1" id="KW-0472">Membrane</keyword>
<gene>
    <name evidence="3" type="ORF">Aau02nite_20020</name>
</gene>
<keyword evidence="1" id="KW-1133">Transmembrane helix</keyword>
<comment type="caution">
    <text evidence="3">The sequence shown here is derived from an EMBL/GenBank/DDBJ whole genome shotgun (WGS) entry which is preliminary data.</text>
</comment>
<sequence length="176" mass="18501">MVLTTAVIVLAVLVLLDLLLSVAIVRRLRDHEAQLADVLPATEPGLRTGTPMPDFTSADGSFTRAGVLGTPVLLGFFSTGCRFCPAQAEQLAHRATGIAARSIRVVSVLTVTDEAVPDDLTPVLEKSGTVVTEHGPGGLMATFSISGTPSFLLFDGEGTLIGKGHTVDEPLERWIP</sequence>
<dbReference type="InterPro" id="IPR036249">
    <property type="entry name" value="Thioredoxin-like_sf"/>
</dbReference>
<dbReference type="EMBL" id="BOQL01000018">
    <property type="protein sequence ID" value="GIM65827.1"/>
    <property type="molecule type" value="Genomic_DNA"/>
</dbReference>
<dbReference type="Proteomes" id="UP000681340">
    <property type="component" value="Unassembled WGS sequence"/>
</dbReference>
<organism evidence="3 4">
    <name type="scientific">Actinoplanes auranticolor</name>
    <dbReference type="NCBI Taxonomy" id="47988"/>
    <lineage>
        <taxon>Bacteria</taxon>
        <taxon>Bacillati</taxon>
        <taxon>Actinomycetota</taxon>
        <taxon>Actinomycetes</taxon>
        <taxon>Micromonosporales</taxon>
        <taxon>Micromonosporaceae</taxon>
        <taxon>Actinoplanes</taxon>
    </lineage>
</organism>
<protein>
    <recommendedName>
        <fullName evidence="2">Thioredoxin domain-containing protein</fullName>
    </recommendedName>
</protein>
<reference evidence="3" key="1">
    <citation type="submission" date="2021-03" db="EMBL/GenBank/DDBJ databases">
        <title>Whole genome shotgun sequence of Actinoplanes auranticolor NBRC 12245.</title>
        <authorList>
            <person name="Komaki H."/>
            <person name="Tamura T."/>
        </authorList>
    </citation>
    <scope>NUCLEOTIDE SEQUENCE</scope>
    <source>
        <strain evidence="3">NBRC 12245</strain>
    </source>
</reference>
<dbReference type="InterPro" id="IPR013766">
    <property type="entry name" value="Thioredoxin_domain"/>
</dbReference>
<keyword evidence="4" id="KW-1185">Reference proteome</keyword>